<organism evidence="2 3">
    <name type="scientific">Ustilago bromivora</name>
    <dbReference type="NCBI Taxonomy" id="307758"/>
    <lineage>
        <taxon>Eukaryota</taxon>
        <taxon>Fungi</taxon>
        <taxon>Dikarya</taxon>
        <taxon>Basidiomycota</taxon>
        <taxon>Ustilaginomycotina</taxon>
        <taxon>Ustilaginomycetes</taxon>
        <taxon>Ustilaginales</taxon>
        <taxon>Ustilaginaceae</taxon>
        <taxon>Ustilago</taxon>
    </lineage>
</organism>
<evidence type="ECO:0000313" key="2">
    <source>
        <dbReference type="EMBL" id="SAM75385.1"/>
    </source>
</evidence>
<feature type="region of interest" description="Disordered" evidence="1">
    <location>
        <begin position="1"/>
        <end position="39"/>
    </location>
</feature>
<name>A0A1K0FYQ7_9BASI</name>
<dbReference type="EMBL" id="LT558119">
    <property type="protein sequence ID" value="SAM75385.1"/>
    <property type="molecule type" value="Genomic_DNA"/>
</dbReference>
<sequence length="148" mass="16457">MDESSRRSVSRPATPAAGPANSEKAAQEEDDYDERDAHRYEAADDYYSTPFSSLLKRPVDMSQSPNYETQVAAPVVKDLLEGCMTRRMPTIIQHGLKAIMHRLSGRSHHHLPLYQISTPRMRPCLAAPATAAEAIFLAHPLVVITEQT</sequence>
<evidence type="ECO:0000256" key="1">
    <source>
        <dbReference type="SAM" id="MobiDB-lite"/>
    </source>
</evidence>
<dbReference type="Proteomes" id="UP000179920">
    <property type="component" value="Chromosome III"/>
</dbReference>
<accession>A0A1K0FYQ7</accession>
<dbReference type="AlphaFoldDB" id="A0A1K0FYQ7"/>
<proteinExistence type="predicted"/>
<evidence type="ECO:0000313" key="3">
    <source>
        <dbReference type="Proteomes" id="UP000179920"/>
    </source>
</evidence>
<protein>
    <submittedName>
        <fullName evidence="2">Uncharacterized protein</fullName>
    </submittedName>
</protein>
<reference evidence="3" key="1">
    <citation type="submission" date="2016-04" db="EMBL/GenBank/DDBJ databases">
        <authorList>
            <person name="Guldener U."/>
            <person name="Guldener U."/>
        </authorList>
    </citation>
    <scope>NUCLEOTIDE SEQUENCE [LARGE SCALE GENOMIC DNA]</scope>
    <source>
        <strain evidence="3">UB2112</strain>
    </source>
</reference>
<gene>
    <name evidence="2" type="ORF">UBRO_01409</name>
</gene>